<comment type="subcellular location">
    <subcellularLocation>
        <location evidence="6">Cell membrane</location>
        <topology evidence="6">Multi-pass membrane protein</topology>
    </subcellularLocation>
    <subcellularLocation>
        <location evidence="1">Membrane</location>
        <topology evidence="1">Multi-pass membrane protein</topology>
    </subcellularLocation>
</comment>
<evidence type="ECO:0000259" key="8">
    <source>
        <dbReference type="PROSITE" id="PS50928"/>
    </source>
</evidence>
<feature type="transmembrane region" description="Helical" evidence="6">
    <location>
        <begin position="206"/>
        <end position="232"/>
    </location>
</feature>
<organism evidence="9 10">
    <name type="scientific">Paenibacillus aquistagni</name>
    <dbReference type="NCBI Taxonomy" id="1852522"/>
    <lineage>
        <taxon>Bacteria</taxon>
        <taxon>Bacillati</taxon>
        <taxon>Bacillota</taxon>
        <taxon>Bacilli</taxon>
        <taxon>Bacillales</taxon>
        <taxon>Paenibacillaceae</taxon>
        <taxon>Paenibacillus</taxon>
    </lineage>
</organism>
<evidence type="ECO:0000256" key="7">
    <source>
        <dbReference type="SAM" id="MobiDB-lite"/>
    </source>
</evidence>
<reference evidence="9 10" key="1">
    <citation type="submission" date="2017-04" db="EMBL/GenBank/DDBJ databases">
        <authorList>
            <person name="Afonso C.L."/>
            <person name="Miller P.J."/>
            <person name="Scott M.A."/>
            <person name="Spackman E."/>
            <person name="Goraichik I."/>
            <person name="Dimitrov K.M."/>
            <person name="Suarez D.L."/>
            <person name="Swayne D.E."/>
        </authorList>
    </citation>
    <scope>NUCLEOTIDE SEQUENCE [LARGE SCALE GENOMIC DNA]</scope>
    <source>
        <strain evidence="9 10">11</strain>
    </source>
</reference>
<dbReference type="PANTHER" id="PTHR43496">
    <property type="entry name" value="PROTEIN LPLB"/>
    <property type="match status" value="1"/>
</dbReference>
<feature type="transmembrane region" description="Helical" evidence="6">
    <location>
        <begin position="60"/>
        <end position="78"/>
    </location>
</feature>
<name>A0A1X7LT06_9BACL</name>
<evidence type="ECO:0000256" key="1">
    <source>
        <dbReference type="ARBA" id="ARBA00004141"/>
    </source>
</evidence>
<feature type="transmembrane region" description="Helical" evidence="6">
    <location>
        <begin position="313"/>
        <end position="333"/>
    </location>
</feature>
<evidence type="ECO:0000256" key="5">
    <source>
        <dbReference type="ARBA" id="ARBA00023136"/>
    </source>
</evidence>
<evidence type="ECO:0000313" key="9">
    <source>
        <dbReference type="EMBL" id="SMG56634.1"/>
    </source>
</evidence>
<keyword evidence="5 6" id="KW-0472">Membrane</keyword>
<keyword evidence="4 6" id="KW-1133">Transmembrane helix</keyword>
<evidence type="ECO:0000256" key="4">
    <source>
        <dbReference type="ARBA" id="ARBA00022989"/>
    </source>
</evidence>
<dbReference type="Gene3D" id="1.10.3720.10">
    <property type="entry name" value="MetI-like"/>
    <property type="match status" value="1"/>
</dbReference>
<dbReference type="Pfam" id="PF00528">
    <property type="entry name" value="BPD_transp_1"/>
    <property type="match status" value="1"/>
</dbReference>
<accession>A0A1X7LT06</accession>
<dbReference type="CDD" id="cd06261">
    <property type="entry name" value="TM_PBP2"/>
    <property type="match status" value="1"/>
</dbReference>
<dbReference type="PROSITE" id="PS50928">
    <property type="entry name" value="ABC_TM1"/>
    <property type="match status" value="1"/>
</dbReference>
<proteinExistence type="inferred from homology"/>
<evidence type="ECO:0000256" key="2">
    <source>
        <dbReference type="ARBA" id="ARBA00022448"/>
    </source>
</evidence>
<keyword evidence="2 6" id="KW-0813">Transport</keyword>
<feature type="region of interest" description="Disordered" evidence="7">
    <location>
        <begin position="25"/>
        <end position="44"/>
    </location>
</feature>
<dbReference type="EMBL" id="FXAZ01000007">
    <property type="protein sequence ID" value="SMG56634.1"/>
    <property type="molecule type" value="Genomic_DNA"/>
</dbReference>
<protein>
    <submittedName>
        <fullName evidence="9">Carbohydrate ABC transporter membrane protein 1, CUT1 family</fullName>
    </submittedName>
</protein>
<feature type="transmembrane region" description="Helical" evidence="6">
    <location>
        <begin position="124"/>
        <end position="145"/>
    </location>
</feature>
<dbReference type="Proteomes" id="UP000193834">
    <property type="component" value="Unassembled WGS sequence"/>
</dbReference>
<dbReference type="GO" id="GO:0055085">
    <property type="term" value="P:transmembrane transport"/>
    <property type="evidence" value="ECO:0007669"/>
    <property type="project" value="InterPro"/>
</dbReference>
<dbReference type="STRING" id="1852522.SAMN06295960_4185"/>
<dbReference type="InterPro" id="IPR000515">
    <property type="entry name" value="MetI-like"/>
</dbReference>
<keyword evidence="10" id="KW-1185">Reference proteome</keyword>
<gene>
    <name evidence="9" type="ORF">SAMN06295960_4185</name>
</gene>
<dbReference type="AlphaFoldDB" id="A0A1X7LT06"/>
<evidence type="ECO:0000256" key="3">
    <source>
        <dbReference type="ARBA" id="ARBA00022692"/>
    </source>
</evidence>
<dbReference type="GO" id="GO:0005886">
    <property type="term" value="C:plasma membrane"/>
    <property type="evidence" value="ECO:0007669"/>
    <property type="project" value="UniProtKB-SubCell"/>
</dbReference>
<dbReference type="SUPFAM" id="SSF161098">
    <property type="entry name" value="MetI-like"/>
    <property type="match status" value="1"/>
</dbReference>
<feature type="transmembrane region" description="Helical" evidence="6">
    <location>
        <begin position="166"/>
        <end position="186"/>
    </location>
</feature>
<keyword evidence="3 6" id="KW-0812">Transmembrane</keyword>
<evidence type="ECO:0000256" key="6">
    <source>
        <dbReference type="RuleBase" id="RU363032"/>
    </source>
</evidence>
<feature type="transmembrane region" description="Helical" evidence="6">
    <location>
        <begin position="253"/>
        <end position="271"/>
    </location>
</feature>
<dbReference type="PANTHER" id="PTHR43496:SF1">
    <property type="entry name" value="POLYGALACTURONAN_RHAMNOGALACTURONAN TRANSPORT SYSTEM PERMEASE PROTEIN YTEP"/>
    <property type="match status" value="1"/>
</dbReference>
<dbReference type="InterPro" id="IPR035906">
    <property type="entry name" value="MetI-like_sf"/>
</dbReference>
<feature type="domain" description="ABC transmembrane type-1" evidence="8">
    <location>
        <begin position="120"/>
        <end position="334"/>
    </location>
</feature>
<comment type="similarity">
    <text evidence="6">Belongs to the binding-protein-dependent transport system permease family.</text>
</comment>
<evidence type="ECO:0000313" key="10">
    <source>
        <dbReference type="Proteomes" id="UP000193834"/>
    </source>
</evidence>
<sequence>MLICEAGDSLSRFFHTTRKVGKRMAASPRAPHAPQPDSPAKQRKLERRSLIKKDLKRNKFIYLLALPIIAYYGIFHYGPMYGLLMAFKDFSIADGIWGSRWIGFDHFENFFNSYYFGRLIRNTILINIYELLFAFPAPILLALLLNEIRGRIFKRTVQTISYLPHFISIVVVVGMMFDFLARDGLINQLLGFFGIDSIPFMSEPGWFRTLFVGSGIWQGLGWGSIIYLAAIATIDPTLYEAAKMDGAGRFKQVLHITIPGIMPTIVIMFILNMGSMMSVGSEKVLLMYSPLTYETADVISTFVYRRGVLDSDYGFTTAVGLFNSIVSFILLVASNTISKRVSEHKLW</sequence>